<organism evidence="1">
    <name type="scientific">Antheraea polyphemus</name>
    <name type="common">Polyphemus moth</name>
    <dbReference type="NCBI Taxonomy" id="7120"/>
    <lineage>
        <taxon>Eukaryota</taxon>
        <taxon>Metazoa</taxon>
        <taxon>Ecdysozoa</taxon>
        <taxon>Arthropoda</taxon>
        <taxon>Hexapoda</taxon>
        <taxon>Insecta</taxon>
        <taxon>Pterygota</taxon>
        <taxon>Neoptera</taxon>
        <taxon>Endopterygota</taxon>
        <taxon>Lepidoptera</taxon>
        <taxon>Glossata</taxon>
        <taxon>Ditrysia</taxon>
        <taxon>Bombycoidea</taxon>
        <taxon>Saturniidae</taxon>
        <taxon>Saturniinae</taxon>
        <taxon>Saturniini</taxon>
        <taxon>Antheraea</taxon>
    </lineage>
</organism>
<feature type="non-terminal residue" evidence="1">
    <location>
        <position position="1"/>
    </location>
</feature>
<dbReference type="PIR" id="A61168">
    <property type="entry name" value="A61168"/>
</dbReference>
<evidence type="ECO:0000313" key="1">
    <source>
        <dbReference type="PIR" id="A61168"/>
    </source>
</evidence>
<sequence length="43" mass="4406" precursor="true">KKTPQRTQDDGGKIVGGFTIGIDTVPYDACQGDSGGPVQNAGR</sequence>
<reference evidence="1" key="1">
    <citation type="journal article" date="1973" name="J. Biol. Chem.">
        <title>Cocoonase. V. Structural studies on an insect serine protease.</title>
        <authorList>
            <person name="Kramer K.J."/>
            <person name="Felsted R.L."/>
            <person name="Law J.H."/>
        </authorList>
    </citation>
    <scope>PROTEIN SEQUENCE</scope>
</reference>
<accession>Q7M3N4</accession>
<proteinExistence type="predicted"/>
<feature type="non-terminal residue" evidence="1">
    <location>
        <position position="43"/>
    </location>
</feature>
<name>Q7M3N4_ANTPO</name>
<dbReference type="EC" id="3.4.21.-" evidence="1"/>
<protein>
    <submittedName>
        <fullName evidence="1">Cocoonase</fullName>
        <ecNumber evidence="1">3.4.21.-</ecNumber>
    </submittedName>
</protein>
<dbReference type="AlphaFoldDB" id="Q7M3N4"/>